<dbReference type="PROSITE" id="PS50089">
    <property type="entry name" value="ZF_RING_2"/>
    <property type="match status" value="1"/>
</dbReference>
<protein>
    <recommendedName>
        <fullName evidence="4">RBR-type E3 ubiquitin transferase</fullName>
        <ecNumber evidence="4">2.3.2.31</ecNumber>
    </recommendedName>
</protein>
<dbReference type="OrthoDB" id="1431934at2759"/>
<name>A0A8H3X1R0_GIGMA</name>
<evidence type="ECO:0000256" key="1">
    <source>
        <dbReference type="ARBA" id="ARBA00001798"/>
    </source>
</evidence>
<dbReference type="Pfam" id="PF01485">
    <property type="entry name" value="IBR"/>
    <property type="match status" value="1"/>
</dbReference>
<dbReference type="GO" id="GO:0016567">
    <property type="term" value="P:protein ubiquitination"/>
    <property type="evidence" value="ECO:0007669"/>
    <property type="project" value="InterPro"/>
</dbReference>
<evidence type="ECO:0000256" key="15">
    <source>
        <dbReference type="SAM" id="MobiDB-lite"/>
    </source>
</evidence>
<dbReference type="InterPro" id="IPR031127">
    <property type="entry name" value="E3_UB_ligase_RBR"/>
</dbReference>
<dbReference type="EC" id="2.3.2.31" evidence="4"/>
<reference evidence="18 19" key="1">
    <citation type="journal article" date="2019" name="Environ. Microbiol.">
        <title>At the nexus of three kingdoms: the genome of the mycorrhizal fungus Gigaspora margarita provides insights into plant, endobacterial and fungal interactions.</title>
        <authorList>
            <person name="Venice F."/>
            <person name="Ghignone S."/>
            <person name="Salvioli di Fossalunga A."/>
            <person name="Amselem J."/>
            <person name="Novero M."/>
            <person name="Xianan X."/>
            <person name="Sedzielewska Toro K."/>
            <person name="Morin E."/>
            <person name="Lipzen A."/>
            <person name="Grigoriev I.V."/>
            <person name="Henrissat B."/>
            <person name="Martin F.M."/>
            <person name="Bonfante P."/>
        </authorList>
    </citation>
    <scope>NUCLEOTIDE SEQUENCE [LARGE SCALE GENOMIC DNA]</scope>
    <source>
        <strain evidence="18 19">BEG34</strain>
    </source>
</reference>
<dbReference type="GO" id="GO:0005737">
    <property type="term" value="C:cytoplasm"/>
    <property type="evidence" value="ECO:0007669"/>
    <property type="project" value="UniProtKB-ARBA"/>
</dbReference>
<keyword evidence="10" id="KW-0833">Ubl conjugation pathway</keyword>
<dbReference type="CDD" id="cd20335">
    <property type="entry name" value="BRcat_RBR"/>
    <property type="match status" value="1"/>
</dbReference>
<comment type="subcellular location">
    <subcellularLocation>
        <location evidence="2">Membrane</location>
        <topology evidence="2">Single-pass membrane protein</topology>
    </subcellularLocation>
</comment>
<keyword evidence="19" id="KW-1185">Reference proteome</keyword>
<dbReference type="PANTHER" id="PTHR11685">
    <property type="entry name" value="RBR FAMILY RING FINGER AND IBR DOMAIN-CONTAINING"/>
    <property type="match status" value="1"/>
</dbReference>
<keyword evidence="9 14" id="KW-0863">Zinc-finger</keyword>
<gene>
    <name evidence="18" type="ORF">F8M41_010772</name>
</gene>
<dbReference type="PROSITE" id="PS51873">
    <property type="entry name" value="TRIAD"/>
    <property type="match status" value="1"/>
</dbReference>
<accession>A0A8H3X1R0</accession>
<keyword evidence="7" id="KW-0479">Metal-binding</keyword>
<keyword evidence="13" id="KW-0472">Membrane</keyword>
<evidence type="ECO:0000259" key="17">
    <source>
        <dbReference type="PROSITE" id="PS51873"/>
    </source>
</evidence>
<keyword evidence="11" id="KW-0862">Zinc</keyword>
<feature type="compositionally biased region" description="Acidic residues" evidence="15">
    <location>
        <begin position="223"/>
        <end position="244"/>
    </location>
</feature>
<dbReference type="Proteomes" id="UP000439903">
    <property type="component" value="Unassembled WGS sequence"/>
</dbReference>
<dbReference type="InterPro" id="IPR001841">
    <property type="entry name" value="Znf_RING"/>
</dbReference>
<keyword evidence="5" id="KW-0808">Transferase</keyword>
<proteinExistence type="predicted"/>
<keyword evidence="6" id="KW-0812">Transmembrane</keyword>
<dbReference type="AlphaFoldDB" id="A0A8H3X1R0"/>
<feature type="domain" description="RING-type" evidence="16">
    <location>
        <begin position="10"/>
        <end position="57"/>
    </location>
</feature>
<sequence>MGTTDKCSTCSVCYNSTSEYPLIVDSCVHELNICRDCVVRHIQSDILKGNITNIQCPSADCEATLSYNDIKRLVPKNLFERYGLFLLRHVIRQLEDFRWCKRQGCGWGQEHCSGDDEPIMTCHACTFKTCFTCDVPWHEGITCEQFKENMENDPHGVANKAYHDQHTKQCPKCEWSIEKKEGCEHMTCICGYEFCWLCLSDYDQIRKNGNHKHKSTCQHYAPLEEEEEEEEDDDDDDDDDLYAS</sequence>
<dbReference type="SMART" id="SM00647">
    <property type="entry name" value="IBR"/>
    <property type="match status" value="2"/>
</dbReference>
<dbReference type="EMBL" id="WTPW01002226">
    <property type="protein sequence ID" value="KAF0391242.1"/>
    <property type="molecule type" value="Genomic_DNA"/>
</dbReference>
<keyword evidence="8" id="KW-0677">Repeat</keyword>
<evidence type="ECO:0000259" key="16">
    <source>
        <dbReference type="PROSITE" id="PS50089"/>
    </source>
</evidence>
<dbReference type="SUPFAM" id="SSF57850">
    <property type="entry name" value="RING/U-box"/>
    <property type="match status" value="3"/>
</dbReference>
<keyword evidence="12" id="KW-1133">Transmembrane helix</keyword>
<dbReference type="InterPro" id="IPR044066">
    <property type="entry name" value="TRIAD_supradom"/>
</dbReference>
<dbReference type="GO" id="GO:0061630">
    <property type="term" value="F:ubiquitin protein ligase activity"/>
    <property type="evidence" value="ECO:0007669"/>
    <property type="project" value="UniProtKB-EC"/>
</dbReference>
<evidence type="ECO:0000313" key="19">
    <source>
        <dbReference type="Proteomes" id="UP000439903"/>
    </source>
</evidence>
<evidence type="ECO:0000256" key="8">
    <source>
        <dbReference type="ARBA" id="ARBA00022737"/>
    </source>
</evidence>
<evidence type="ECO:0000256" key="12">
    <source>
        <dbReference type="ARBA" id="ARBA00022989"/>
    </source>
</evidence>
<evidence type="ECO:0000313" key="18">
    <source>
        <dbReference type="EMBL" id="KAF0391242.1"/>
    </source>
</evidence>
<evidence type="ECO:0000256" key="10">
    <source>
        <dbReference type="ARBA" id="ARBA00022786"/>
    </source>
</evidence>
<evidence type="ECO:0000256" key="4">
    <source>
        <dbReference type="ARBA" id="ARBA00012251"/>
    </source>
</evidence>
<dbReference type="Gene3D" id="3.30.40.10">
    <property type="entry name" value="Zinc/RING finger domain, C3HC4 (zinc finger)"/>
    <property type="match status" value="1"/>
</dbReference>
<dbReference type="Gene3D" id="1.20.120.1750">
    <property type="match status" value="1"/>
</dbReference>
<feature type="domain" description="RING-type" evidence="17">
    <location>
        <begin position="6"/>
        <end position="221"/>
    </location>
</feature>
<evidence type="ECO:0000256" key="3">
    <source>
        <dbReference type="ARBA" id="ARBA00004906"/>
    </source>
</evidence>
<dbReference type="FunFam" id="3.30.40.10:FF:000051">
    <property type="entry name" value="RBR-type E3 ubiquitin transferase"/>
    <property type="match status" value="1"/>
</dbReference>
<organism evidence="18 19">
    <name type="scientific">Gigaspora margarita</name>
    <dbReference type="NCBI Taxonomy" id="4874"/>
    <lineage>
        <taxon>Eukaryota</taxon>
        <taxon>Fungi</taxon>
        <taxon>Fungi incertae sedis</taxon>
        <taxon>Mucoromycota</taxon>
        <taxon>Glomeromycotina</taxon>
        <taxon>Glomeromycetes</taxon>
        <taxon>Diversisporales</taxon>
        <taxon>Gigasporaceae</taxon>
        <taxon>Gigaspora</taxon>
    </lineage>
</organism>
<evidence type="ECO:0000256" key="13">
    <source>
        <dbReference type="ARBA" id="ARBA00023136"/>
    </source>
</evidence>
<evidence type="ECO:0000256" key="5">
    <source>
        <dbReference type="ARBA" id="ARBA00022679"/>
    </source>
</evidence>
<feature type="region of interest" description="Disordered" evidence="15">
    <location>
        <begin position="211"/>
        <end position="244"/>
    </location>
</feature>
<comment type="pathway">
    <text evidence="3">Protein modification; protein ubiquitination.</text>
</comment>
<dbReference type="InterPro" id="IPR013083">
    <property type="entry name" value="Znf_RING/FYVE/PHD"/>
</dbReference>
<evidence type="ECO:0000256" key="6">
    <source>
        <dbReference type="ARBA" id="ARBA00022692"/>
    </source>
</evidence>
<evidence type="ECO:0000256" key="14">
    <source>
        <dbReference type="PROSITE-ProRule" id="PRU00175"/>
    </source>
</evidence>
<dbReference type="InterPro" id="IPR002867">
    <property type="entry name" value="IBR_dom"/>
</dbReference>
<evidence type="ECO:0000256" key="2">
    <source>
        <dbReference type="ARBA" id="ARBA00004167"/>
    </source>
</evidence>
<dbReference type="GO" id="GO:0031090">
    <property type="term" value="C:organelle membrane"/>
    <property type="evidence" value="ECO:0007669"/>
    <property type="project" value="UniProtKB-ARBA"/>
</dbReference>
<evidence type="ECO:0000256" key="9">
    <source>
        <dbReference type="ARBA" id="ARBA00022771"/>
    </source>
</evidence>
<evidence type="ECO:0000256" key="7">
    <source>
        <dbReference type="ARBA" id="ARBA00022723"/>
    </source>
</evidence>
<comment type="catalytic activity">
    <reaction evidence="1">
        <text>[E2 ubiquitin-conjugating enzyme]-S-ubiquitinyl-L-cysteine + [acceptor protein]-L-lysine = [E2 ubiquitin-conjugating enzyme]-L-cysteine + [acceptor protein]-N(6)-ubiquitinyl-L-lysine.</text>
        <dbReference type="EC" id="2.3.2.31"/>
    </reaction>
</comment>
<dbReference type="GO" id="GO:0008270">
    <property type="term" value="F:zinc ion binding"/>
    <property type="evidence" value="ECO:0007669"/>
    <property type="project" value="UniProtKB-KW"/>
</dbReference>
<evidence type="ECO:0000256" key="11">
    <source>
        <dbReference type="ARBA" id="ARBA00022833"/>
    </source>
</evidence>
<dbReference type="Pfam" id="PF26200">
    <property type="entry name" value="Rcat_RNF216"/>
    <property type="match status" value="1"/>
</dbReference>
<comment type="caution">
    <text evidence="18">The sequence shown here is derived from an EMBL/GenBank/DDBJ whole genome shotgun (WGS) entry which is preliminary data.</text>
</comment>